<comment type="caution">
    <text evidence="4">The sequence shown here is derived from an EMBL/GenBank/DDBJ whole genome shotgun (WGS) entry which is preliminary data.</text>
</comment>
<gene>
    <name evidence="4" type="ORF">ILUMI_05190</name>
</gene>
<proteinExistence type="predicted"/>
<dbReference type="Pfam" id="PF13359">
    <property type="entry name" value="DDE_Tnp_4"/>
    <property type="match status" value="1"/>
</dbReference>
<dbReference type="GO" id="GO:0046872">
    <property type="term" value="F:metal ion binding"/>
    <property type="evidence" value="ECO:0007669"/>
    <property type="project" value="UniProtKB-KW"/>
</dbReference>
<keyword evidence="2" id="KW-0479">Metal-binding</keyword>
<evidence type="ECO:0000256" key="1">
    <source>
        <dbReference type="ARBA" id="ARBA00001968"/>
    </source>
</evidence>
<sequence length="296" mass="34224">MKTDTLLLEKWWDELTDEEFQDIFRMNKKTVIDLQAEIDYSENVYEDRTDPVLLTCLWYLGNTKPLEEAEELFNMKDIETAIQQYLLKILQLGSVYILWPALDEMKLIENGFAKEYKFPGVVGVIGSLHIETNASEQSDAELYYNEVMEKHSIILQVVCDSNCILRDVCVGCPGGKSIKEIFETSPLYAYVVGEDSVLSKNEFHLLGGTELPQLDSLLTPYKFISEERITEQQYQYNLLHESVMNVVEKTFRCLENRFPRLTTIEKPEFASLITSCVCVLHNFTLVHNDCCELYSM</sequence>
<organism evidence="4 5">
    <name type="scientific">Ignelater luminosus</name>
    <name type="common">Cucubano</name>
    <name type="synonym">Pyrophorus luminosus</name>
    <dbReference type="NCBI Taxonomy" id="2038154"/>
    <lineage>
        <taxon>Eukaryota</taxon>
        <taxon>Metazoa</taxon>
        <taxon>Ecdysozoa</taxon>
        <taxon>Arthropoda</taxon>
        <taxon>Hexapoda</taxon>
        <taxon>Insecta</taxon>
        <taxon>Pterygota</taxon>
        <taxon>Neoptera</taxon>
        <taxon>Endopterygota</taxon>
        <taxon>Coleoptera</taxon>
        <taxon>Polyphaga</taxon>
        <taxon>Elateriformia</taxon>
        <taxon>Elateroidea</taxon>
        <taxon>Elateridae</taxon>
        <taxon>Agrypninae</taxon>
        <taxon>Pyrophorini</taxon>
        <taxon>Ignelater</taxon>
    </lineage>
</organism>
<evidence type="ECO:0000313" key="5">
    <source>
        <dbReference type="Proteomes" id="UP000801492"/>
    </source>
</evidence>
<reference evidence="4" key="1">
    <citation type="submission" date="2019-08" db="EMBL/GenBank/DDBJ databases">
        <title>The genome of the North American firefly Photinus pyralis.</title>
        <authorList>
            <consortium name="Photinus pyralis genome working group"/>
            <person name="Fallon T.R."/>
            <person name="Sander Lower S.E."/>
            <person name="Weng J.-K."/>
        </authorList>
    </citation>
    <scope>NUCLEOTIDE SEQUENCE</scope>
    <source>
        <strain evidence="4">TRF0915ILg1</strain>
        <tissue evidence="4">Whole body</tissue>
    </source>
</reference>
<dbReference type="InterPro" id="IPR027806">
    <property type="entry name" value="HARBI1_dom"/>
</dbReference>
<keyword evidence="5" id="KW-1185">Reference proteome</keyword>
<evidence type="ECO:0000259" key="3">
    <source>
        <dbReference type="Pfam" id="PF13359"/>
    </source>
</evidence>
<accession>A0A8K0DCT7</accession>
<feature type="domain" description="DDE Tnp4" evidence="3">
    <location>
        <begin position="127"/>
        <end position="282"/>
    </location>
</feature>
<evidence type="ECO:0000256" key="2">
    <source>
        <dbReference type="ARBA" id="ARBA00022723"/>
    </source>
</evidence>
<name>A0A8K0DCT7_IGNLU</name>
<dbReference type="Proteomes" id="UP000801492">
    <property type="component" value="Unassembled WGS sequence"/>
</dbReference>
<dbReference type="AlphaFoldDB" id="A0A8K0DCT7"/>
<comment type="cofactor">
    <cofactor evidence="1">
        <name>a divalent metal cation</name>
        <dbReference type="ChEBI" id="CHEBI:60240"/>
    </cofactor>
</comment>
<protein>
    <recommendedName>
        <fullName evidence="3">DDE Tnp4 domain-containing protein</fullName>
    </recommendedName>
</protein>
<dbReference type="EMBL" id="VTPC01001912">
    <property type="protein sequence ID" value="KAF2900996.1"/>
    <property type="molecule type" value="Genomic_DNA"/>
</dbReference>
<dbReference type="OrthoDB" id="2668416at2759"/>
<evidence type="ECO:0000313" key="4">
    <source>
        <dbReference type="EMBL" id="KAF2900996.1"/>
    </source>
</evidence>